<organism evidence="1 2">
    <name type="scientific">Candidatus Enterococcus willemsii</name>
    <dbReference type="NCBI Taxonomy" id="1857215"/>
    <lineage>
        <taxon>Bacteria</taxon>
        <taxon>Bacillati</taxon>
        <taxon>Bacillota</taxon>
        <taxon>Bacilli</taxon>
        <taxon>Lactobacillales</taxon>
        <taxon>Enterococcaceae</taxon>
        <taxon>Enterococcus</taxon>
    </lineage>
</organism>
<keyword evidence="2" id="KW-1185">Reference proteome</keyword>
<dbReference type="SUPFAM" id="SSF52540">
    <property type="entry name" value="P-loop containing nucleoside triphosphate hydrolases"/>
    <property type="match status" value="1"/>
</dbReference>
<evidence type="ECO:0000313" key="1">
    <source>
        <dbReference type="EMBL" id="KAF1303311.1"/>
    </source>
</evidence>
<gene>
    <name evidence="1" type="ORF">BAU17_08790</name>
</gene>
<reference evidence="1 2" key="1">
    <citation type="submission" date="2016-06" db="EMBL/GenBank/DDBJ databases">
        <title>Four novel species of enterococci isolated from chicken manure.</title>
        <authorList>
            <person name="Van Tyne D."/>
        </authorList>
    </citation>
    <scope>NUCLEOTIDE SEQUENCE [LARGE SCALE GENOMIC DNA]</scope>
    <source>
        <strain evidence="1 2">CU12B</strain>
    </source>
</reference>
<dbReference type="RefSeq" id="WP_161902327.1">
    <property type="nucleotide sequence ID" value="NZ_MAEL01000042.1"/>
</dbReference>
<protein>
    <recommendedName>
        <fullName evidence="3">ABC transporter domain-containing protein</fullName>
    </recommendedName>
</protein>
<accession>A0ABQ6YZ96</accession>
<name>A0ABQ6YZ96_9ENTE</name>
<comment type="caution">
    <text evidence="1">The sequence shown here is derived from an EMBL/GenBank/DDBJ whole genome shotgun (WGS) entry which is preliminary data.</text>
</comment>
<dbReference type="EMBL" id="MAEL01000042">
    <property type="protein sequence ID" value="KAF1303311.1"/>
    <property type="molecule type" value="Genomic_DNA"/>
</dbReference>
<evidence type="ECO:0000313" key="2">
    <source>
        <dbReference type="Proteomes" id="UP000782705"/>
    </source>
</evidence>
<sequence length="162" mass="18673">MEQSLALTNLPIGFYLVSTPNIAESRLQLTSVNTIEDIGNVQEEWELLPFLSLKENVLLGIKKRQLTKVGIYLRLADISMTTLRKTKEQLTSLEKIKLQLVRQLLQKKQIILLQQCCEHLTIQDIQWLLPFCQKIAHTQKVKILLFSTDEQLQQASYIDAVL</sequence>
<dbReference type="InterPro" id="IPR027417">
    <property type="entry name" value="P-loop_NTPase"/>
</dbReference>
<evidence type="ECO:0008006" key="3">
    <source>
        <dbReference type="Google" id="ProtNLM"/>
    </source>
</evidence>
<dbReference type="Gene3D" id="3.40.50.300">
    <property type="entry name" value="P-loop containing nucleotide triphosphate hydrolases"/>
    <property type="match status" value="1"/>
</dbReference>
<proteinExistence type="predicted"/>
<dbReference type="Proteomes" id="UP000782705">
    <property type="component" value="Unassembled WGS sequence"/>
</dbReference>